<dbReference type="SUPFAM" id="SSF75217">
    <property type="entry name" value="alpha/beta knot"/>
    <property type="match status" value="1"/>
</dbReference>
<dbReference type="SUPFAM" id="SSF55315">
    <property type="entry name" value="L30e-like"/>
    <property type="match status" value="1"/>
</dbReference>
<dbReference type="AlphaFoldDB" id="A0A0B4XQT8"/>
<protein>
    <submittedName>
        <fullName evidence="5">RNA methyltransferase</fullName>
    </submittedName>
</protein>
<organism evidence="5 6">
    <name type="scientific">Isoalcanivorax pacificus W11-5</name>
    <dbReference type="NCBI Taxonomy" id="391936"/>
    <lineage>
        <taxon>Bacteria</taxon>
        <taxon>Pseudomonadati</taxon>
        <taxon>Pseudomonadota</taxon>
        <taxon>Gammaproteobacteria</taxon>
        <taxon>Oceanospirillales</taxon>
        <taxon>Alcanivoracaceae</taxon>
        <taxon>Isoalcanivorax</taxon>
    </lineage>
</organism>
<keyword evidence="2 5" id="KW-0489">Methyltransferase</keyword>
<evidence type="ECO:0000259" key="4">
    <source>
        <dbReference type="SMART" id="SM00967"/>
    </source>
</evidence>
<dbReference type="STRING" id="391936.S7S_15695"/>
<dbReference type="HOGENOM" id="CLU_021322_0_1_6"/>
<dbReference type="NCBIfam" id="TIGR00186">
    <property type="entry name" value="rRNA_methyl_3"/>
    <property type="match status" value="1"/>
</dbReference>
<dbReference type="OrthoDB" id="9785673at2"/>
<comment type="similarity">
    <text evidence="1">Belongs to the class IV-like SAM-binding methyltransferase superfamily. RNA methyltransferase TrmH family.</text>
</comment>
<dbReference type="RefSeq" id="WP_008733421.1">
    <property type="nucleotide sequence ID" value="NZ_CP004387.1"/>
</dbReference>
<proteinExistence type="inferred from homology"/>
<dbReference type="CDD" id="cd18103">
    <property type="entry name" value="SpoU-like_RlmB"/>
    <property type="match status" value="1"/>
</dbReference>
<dbReference type="Gene3D" id="3.30.1330.30">
    <property type="match status" value="1"/>
</dbReference>
<dbReference type="GO" id="GO:0006396">
    <property type="term" value="P:RNA processing"/>
    <property type="evidence" value="ECO:0007669"/>
    <property type="project" value="InterPro"/>
</dbReference>
<dbReference type="Gene3D" id="3.40.1280.10">
    <property type="match status" value="1"/>
</dbReference>
<dbReference type="InterPro" id="IPR029064">
    <property type="entry name" value="Ribosomal_eL30-like_sf"/>
</dbReference>
<dbReference type="InterPro" id="IPR029026">
    <property type="entry name" value="tRNA_m1G_MTases_N"/>
</dbReference>
<name>A0A0B4XQT8_9GAMM</name>
<evidence type="ECO:0000256" key="1">
    <source>
        <dbReference type="ARBA" id="ARBA00007228"/>
    </source>
</evidence>
<dbReference type="FunFam" id="3.40.1280.10:FF:000008">
    <property type="entry name" value="Group 3 RNA methyltransferase TrmH"/>
    <property type="match status" value="1"/>
</dbReference>
<dbReference type="InterPro" id="IPR029028">
    <property type="entry name" value="Alpha/beta_knot_MTases"/>
</dbReference>
<dbReference type="SMART" id="SM00967">
    <property type="entry name" value="SpoU_sub_bind"/>
    <property type="match status" value="1"/>
</dbReference>
<dbReference type="GO" id="GO:0005829">
    <property type="term" value="C:cytosol"/>
    <property type="evidence" value="ECO:0007669"/>
    <property type="project" value="TreeGrafter"/>
</dbReference>
<evidence type="ECO:0000313" key="6">
    <source>
        <dbReference type="Proteomes" id="UP000006764"/>
    </source>
</evidence>
<evidence type="ECO:0000256" key="2">
    <source>
        <dbReference type="ARBA" id="ARBA00022603"/>
    </source>
</evidence>
<dbReference type="Pfam" id="PF00588">
    <property type="entry name" value="SpoU_methylase"/>
    <property type="match status" value="1"/>
</dbReference>
<reference evidence="5 6" key="1">
    <citation type="journal article" date="2012" name="J. Bacteriol.">
        <title>Genome sequence of an alkane-degrading bacterium, Alcanivorax pacificus type strain W11-5, isolated from deep sea sediment.</title>
        <authorList>
            <person name="Lai Q."/>
            <person name="Shao Z."/>
        </authorList>
    </citation>
    <scope>NUCLEOTIDE SEQUENCE [LARGE SCALE GENOMIC DNA]</scope>
    <source>
        <strain evidence="5 6">W11-5</strain>
    </source>
</reference>
<feature type="domain" description="RNA 2-O ribose methyltransferase substrate binding" evidence="4">
    <location>
        <begin position="5"/>
        <end position="83"/>
    </location>
</feature>
<dbReference type="GO" id="GO:0008173">
    <property type="term" value="F:RNA methyltransferase activity"/>
    <property type="evidence" value="ECO:0007669"/>
    <property type="project" value="InterPro"/>
</dbReference>
<dbReference type="InterPro" id="IPR004441">
    <property type="entry name" value="rRNA_MeTrfase_TrmH"/>
</dbReference>
<sequence>MKPIWFAGLHAVESLLRHRPEAVLELFVLDSRAERGEDRLQRLCEQAQAFGLRPQRVARDTLEKHAGPQHQGVAARARPRMPGDEHALLSHLDRLGHDPLLLVLDGVTDPHNLGACLRTADAVGVDGVIVPRRNAAGLTPVACRSAAGAAEAVPYFEVGNLARTLDQLRERGVWIAGTGRDEHSQLLHEFVPAGALAVVMGAEGDGMRRLTRDKCDYLLEIPMVGEVESLNVSVASAVVLYHLARPRLQRD</sequence>
<keyword evidence="3 5" id="KW-0808">Transferase</keyword>
<dbReference type="PANTHER" id="PTHR46429">
    <property type="entry name" value="23S RRNA (GUANOSINE-2'-O-)-METHYLTRANSFERASE RLMB"/>
    <property type="match status" value="1"/>
</dbReference>
<dbReference type="GO" id="GO:0003723">
    <property type="term" value="F:RNA binding"/>
    <property type="evidence" value="ECO:0007669"/>
    <property type="project" value="InterPro"/>
</dbReference>
<dbReference type="InterPro" id="IPR001537">
    <property type="entry name" value="SpoU_MeTrfase"/>
</dbReference>
<dbReference type="KEGG" id="apac:S7S_15695"/>
<dbReference type="InterPro" id="IPR013123">
    <property type="entry name" value="SpoU_subst-bd"/>
</dbReference>
<dbReference type="GO" id="GO:0032259">
    <property type="term" value="P:methylation"/>
    <property type="evidence" value="ECO:0007669"/>
    <property type="project" value="UniProtKB-KW"/>
</dbReference>
<keyword evidence="6" id="KW-1185">Reference proteome</keyword>
<dbReference type="Pfam" id="PF08032">
    <property type="entry name" value="SpoU_sub_bind"/>
    <property type="match status" value="1"/>
</dbReference>
<dbReference type="PANTHER" id="PTHR46429:SF1">
    <property type="entry name" value="23S RRNA (GUANOSINE-2'-O-)-METHYLTRANSFERASE RLMB"/>
    <property type="match status" value="1"/>
</dbReference>
<gene>
    <name evidence="5" type="ORF">S7S_15695</name>
</gene>
<evidence type="ECO:0000313" key="5">
    <source>
        <dbReference type="EMBL" id="AJD49551.1"/>
    </source>
</evidence>
<evidence type="ECO:0000256" key="3">
    <source>
        <dbReference type="ARBA" id="ARBA00022679"/>
    </source>
</evidence>
<dbReference type="EMBL" id="CP004387">
    <property type="protein sequence ID" value="AJD49551.1"/>
    <property type="molecule type" value="Genomic_DNA"/>
</dbReference>
<accession>A0A0B4XQT8</accession>
<dbReference type="Proteomes" id="UP000006764">
    <property type="component" value="Chromosome"/>
</dbReference>